<dbReference type="InterPro" id="IPR005064">
    <property type="entry name" value="BUG"/>
</dbReference>
<comment type="similarity">
    <text evidence="1">Belongs to the UPF0065 (bug) family.</text>
</comment>
<protein>
    <submittedName>
        <fullName evidence="3">Tripartite tricarboxylate transporter substrate binding protein</fullName>
    </submittedName>
</protein>
<dbReference type="EMBL" id="JBBKZT010000020">
    <property type="protein sequence ID" value="MEJ8851223.1"/>
    <property type="molecule type" value="Genomic_DNA"/>
</dbReference>
<dbReference type="RefSeq" id="WP_340346771.1">
    <property type="nucleotide sequence ID" value="NZ_JBBKZT010000020.1"/>
</dbReference>
<dbReference type="PANTHER" id="PTHR42928:SF5">
    <property type="entry name" value="BLR1237 PROTEIN"/>
    <property type="match status" value="1"/>
</dbReference>
<evidence type="ECO:0000256" key="2">
    <source>
        <dbReference type="SAM" id="SignalP"/>
    </source>
</evidence>
<keyword evidence="2" id="KW-0732">Signal</keyword>
<dbReference type="Gene3D" id="3.40.190.150">
    <property type="entry name" value="Bordetella uptake gene, domain 1"/>
    <property type="match status" value="1"/>
</dbReference>
<feature type="signal peptide" evidence="2">
    <location>
        <begin position="1"/>
        <end position="23"/>
    </location>
</feature>
<dbReference type="InterPro" id="IPR042100">
    <property type="entry name" value="Bug_dom1"/>
</dbReference>
<feature type="chain" id="PRO_5046591840" evidence="2">
    <location>
        <begin position="24"/>
        <end position="324"/>
    </location>
</feature>
<dbReference type="PIRSF" id="PIRSF017082">
    <property type="entry name" value="YflP"/>
    <property type="match status" value="1"/>
</dbReference>
<evidence type="ECO:0000313" key="3">
    <source>
        <dbReference type="EMBL" id="MEJ8851223.1"/>
    </source>
</evidence>
<dbReference type="SUPFAM" id="SSF53850">
    <property type="entry name" value="Periplasmic binding protein-like II"/>
    <property type="match status" value="1"/>
</dbReference>
<proteinExistence type="inferred from homology"/>
<dbReference type="PANTHER" id="PTHR42928">
    <property type="entry name" value="TRICARBOXYLATE-BINDING PROTEIN"/>
    <property type="match status" value="1"/>
</dbReference>
<sequence length="324" mass="34386">MKKMLTVLGFACALVGTTGVAHAQAYPSEKIAIVVPYSAGNGLDLLAREFAQQLGQPLGVPVFVENREGAAGAIGTAYMARAPADGYSLLFTANPPFVTSPQAMSKPPYDALKSFVPIARVGAVPLVLITSGKSPFTNFQQMKDYVRKHPEQANYASAGVGSPGEVYGELLNQATGLKLEEVRYKATGQALTDVMSGNVLVSLVSVTAASQQIKAGSLRALAVGSRERLPEMPDVPTLAESIGQKDFQASVWYGFFAPAGLPRDRLDKLQGEISKVATSQRMADFMSRSGMVPELLDSKAFAASLVRDVETAKKLVASGNLKER</sequence>
<accession>A0ABU8WUJ0</accession>
<evidence type="ECO:0000256" key="1">
    <source>
        <dbReference type="ARBA" id="ARBA00006987"/>
    </source>
</evidence>
<dbReference type="Gene3D" id="3.40.190.10">
    <property type="entry name" value="Periplasmic binding protein-like II"/>
    <property type="match status" value="1"/>
</dbReference>
<dbReference type="Pfam" id="PF03401">
    <property type="entry name" value="TctC"/>
    <property type="match status" value="1"/>
</dbReference>
<gene>
    <name evidence="3" type="ORF">WKW82_31620</name>
</gene>
<dbReference type="Proteomes" id="UP001385892">
    <property type="component" value="Unassembled WGS sequence"/>
</dbReference>
<keyword evidence="4" id="KW-1185">Reference proteome</keyword>
<name>A0ABU8WUJ0_9BURK</name>
<comment type="caution">
    <text evidence="3">The sequence shown here is derived from an EMBL/GenBank/DDBJ whole genome shotgun (WGS) entry which is preliminary data.</text>
</comment>
<evidence type="ECO:0000313" key="4">
    <source>
        <dbReference type="Proteomes" id="UP001385892"/>
    </source>
</evidence>
<reference evidence="3 4" key="1">
    <citation type="submission" date="2024-03" db="EMBL/GenBank/DDBJ databases">
        <title>Novel species of the genus Variovorax.</title>
        <authorList>
            <person name="Liu Q."/>
            <person name="Xin Y.-H."/>
        </authorList>
    </citation>
    <scope>NUCLEOTIDE SEQUENCE [LARGE SCALE GENOMIC DNA]</scope>
    <source>
        <strain evidence="3 4">KACC 18900</strain>
    </source>
</reference>
<organism evidence="3 4">
    <name type="scientific">Variovorax rhizosphaerae</name>
    <dbReference type="NCBI Taxonomy" id="1836200"/>
    <lineage>
        <taxon>Bacteria</taxon>
        <taxon>Pseudomonadati</taxon>
        <taxon>Pseudomonadota</taxon>
        <taxon>Betaproteobacteria</taxon>
        <taxon>Burkholderiales</taxon>
        <taxon>Comamonadaceae</taxon>
        <taxon>Variovorax</taxon>
    </lineage>
</organism>
<dbReference type="CDD" id="cd07012">
    <property type="entry name" value="PBP2_Bug_TTT"/>
    <property type="match status" value="1"/>
</dbReference>